<evidence type="ECO:0000256" key="17">
    <source>
        <dbReference type="SAM" id="SignalP"/>
    </source>
</evidence>
<evidence type="ECO:0000313" key="19">
    <source>
        <dbReference type="EMBL" id="GFZ10245.1"/>
    </source>
</evidence>
<dbReference type="EC" id="2.3.2.27" evidence="4"/>
<keyword evidence="8 14" id="KW-0863">Zinc-finger</keyword>
<keyword evidence="7" id="KW-0479">Metal-binding</keyword>
<dbReference type="AlphaFoldDB" id="A0A7J0GHJ3"/>
<dbReference type="OrthoDB" id="8062037at2759"/>
<protein>
    <recommendedName>
        <fullName evidence="4">RING-type E3 ubiquitin transferase</fullName>
        <ecNumber evidence="4">2.3.2.27</ecNumber>
    </recommendedName>
</protein>
<dbReference type="Proteomes" id="UP000585474">
    <property type="component" value="Unassembled WGS sequence"/>
</dbReference>
<comment type="subcellular location">
    <subcellularLocation>
        <location evidence="2">Membrane</location>
        <topology evidence="2">Single-pass membrane protein</topology>
    </subcellularLocation>
</comment>
<dbReference type="PROSITE" id="PS50089">
    <property type="entry name" value="ZF_RING_2"/>
    <property type="match status" value="1"/>
</dbReference>
<name>A0A7J0GHJ3_9ERIC</name>
<feature type="compositionally biased region" description="Basic and acidic residues" evidence="15">
    <location>
        <begin position="198"/>
        <end position="211"/>
    </location>
</feature>
<dbReference type="GO" id="GO:0016020">
    <property type="term" value="C:membrane"/>
    <property type="evidence" value="ECO:0007669"/>
    <property type="project" value="UniProtKB-SubCell"/>
</dbReference>
<evidence type="ECO:0000256" key="1">
    <source>
        <dbReference type="ARBA" id="ARBA00000900"/>
    </source>
</evidence>
<keyword evidence="17" id="KW-0732">Signal</keyword>
<feature type="region of interest" description="Disordered" evidence="15">
    <location>
        <begin position="192"/>
        <end position="211"/>
    </location>
</feature>
<evidence type="ECO:0000256" key="10">
    <source>
        <dbReference type="ARBA" id="ARBA00022833"/>
    </source>
</evidence>
<dbReference type="FunFam" id="3.30.40.10:FF:000187">
    <property type="entry name" value="E3 ubiquitin-protein ligase ATL6"/>
    <property type="match status" value="1"/>
</dbReference>
<accession>A0A7J0GHJ3</accession>
<feature type="chain" id="PRO_5029829224" description="RING-type E3 ubiquitin transferase" evidence="17">
    <location>
        <begin position="39"/>
        <end position="365"/>
    </location>
</feature>
<comment type="catalytic activity">
    <reaction evidence="1">
        <text>S-ubiquitinyl-[E2 ubiquitin-conjugating enzyme]-L-cysteine + [acceptor protein]-L-lysine = [E2 ubiquitin-conjugating enzyme]-L-cysteine + N(6)-ubiquitinyl-[acceptor protein]-L-lysine.</text>
        <dbReference type="EC" id="2.3.2.27"/>
    </reaction>
</comment>
<dbReference type="InterPro" id="IPR053238">
    <property type="entry name" value="RING-H2_zinc_finger"/>
</dbReference>
<evidence type="ECO:0000256" key="9">
    <source>
        <dbReference type="ARBA" id="ARBA00022786"/>
    </source>
</evidence>
<comment type="similarity">
    <text evidence="13">Belongs to the RING-type zinc finger family. ATL subfamily.</text>
</comment>
<evidence type="ECO:0000256" key="6">
    <source>
        <dbReference type="ARBA" id="ARBA00022692"/>
    </source>
</evidence>
<dbReference type="InterPro" id="IPR013083">
    <property type="entry name" value="Znf_RING/FYVE/PHD"/>
</dbReference>
<evidence type="ECO:0000256" key="16">
    <source>
        <dbReference type="SAM" id="Phobius"/>
    </source>
</evidence>
<keyword evidence="5" id="KW-0808">Transferase</keyword>
<keyword evidence="9" id="KW-0833">Ubl conjugation pathway</keyword>
<keyword evidence="10" id="KW-0862">Zinc</keyword>
<evidence type="ECO:0000256" key="7">
    <source>
        <dbReference type="ARBA" id="ARBA00022723"/>
    </source>
</evidence>
<evidence type="ECO:0000256" key="11">
    <source>
        <dbReference type="ARBA" id="ARBA00022989"/>
    </source>
</evidence>
<dbReference type="InterPro" id="IPR001841">
    <property type="entry name" value="Znf_RING"/>
</dbReference>
<keyword evidence="6 16" id="KW-0812">Transmembrane</keyword>
<dbReference type="PANTHER" id="PTHR14155">
    <property type="entry name" value="RING FINGER DOMAIN-CONTAINING"/>
    <property type="match status" value="1"/>
</dbReference>
<feature type="domain" description="RING-type" evidence="18">
    <location>
        <begin position="140"/>
        <end position="182"/>
    </location>
</feature>
<dbReference type="Pfam" id="PF13639">
    <property type="entry name" value="zf-RING_2"/>
    <property type="match status" value="1"/>
</dbReference>
<dbReference type="GO" id="GO:0008270">
    <property type="term" value="F:zinc ion binding"/>
    <property type="evidence" value="ECO:0007669"/>
    <property type="project" value="UniProtKB-KW"/>
</dbReference>
<dbReference type="CDD" id="cd16461">
    <property type="entry name" value="RING-H2_EL5-like"/>
    <property type="match status" value="1"/>
</dbReference>
<evidence type="ECO:0000256" key="5">
    <source>
        <dbReference type="ARBA" id="ARBA00022679"/>
    </source>
</evidence>
<evidence type="ECO:0000256" key="13">
    <source>
        <dbReference type="ARBA" id="ARBA00024209"/>
    </source>
</evidence>
<evidence type="ECO:0000256" key="2">
    <source>
        <dbReference type="ARBA" id="ARBA00004167"/>
    </source>
</evidence>
<evidence type="ECO:0000256" key="12">
    <source>
        <dbReference type="ARBA" id="ARBA00023136"/>
    </source>
</evidence>
<keyword evidence="20" id="KW-1185">Reference proteome</keyword>
<keyword evidence="12 16" id="KW-0472">Membrane</keyword>
<evidence type="ECO:0000256" key="15">
    <source>
        <dbReference type="SAM" id="MobiDB-lite"/>
    </source>
</evidence>
<feature type="signal peptide" evidence="17">
    <location>
        <begin position="1"/>
        <end position="38"/>
    </location>
</feature>
<evidence type="ECO:0000256" key="4">
    <source>
        <dbReference type="ARBA" id="ARBA00012483"/>
    </source>
</evidence>
<gene>
    <name evidence="19" type="ORF">Acr_21g0008440</name>
</gene>
<dbReference type="SUPFAM" id="SSF57850">
    <property type="entry name" value="RING/U-box"/>
    <property type="match status" value="1"/>
</dbReference>
<keyword evidence="11 16" id="KW-1133">Transmembrane helix</keyword>
<evidence type="ECO:0000259" key="18">
    <source>
        <dbReference type="PROSITE" id="PS50089"/>
    </source>
</evidence>
<evidence type="ECO:0000256" key="8">
    <source>
        <dbReference type="ARBA" id="ARBA00022771"/>
    </source>
</evidence>
<evidence type="ECO:0000313" key="20">
    <source>
        <dbReference type="Proteomes" id="UP000585474"/>
    </source>
</evidence>
<evidence type="ECO:0000256" key="14">
    <source>
        <dbReference type="PROSITE-ProRule" id="PRU00175"/>
    </source>
</evidence>
<feature type="transmembrane region" description="Helical" evidence="16">
    <location>
        <begin position="62"/>
        <end position="86"/>
    </location>
</feature>
<dbReference type="GO" id="GO:0061630">
    <property type="term" value="F:ubiquitin protein ligase activity"/>
    <property type="evidence" value="ECO:0007669"/>
    <property type="project" value="UniProtKB-EC"/>
</dbReference>
<organism evidence="19 20">
    <name type="scientific">Actinidia rufa</name>
    <dbReference type="NCBI Taxonomy" id="165716"/>
    <lineage>
        <taxon>Eukaryota</taxon>
        <taxon>Viridiplantae</taxon>
        <taxon>Streptophyta</taxon>
        <taxon>Embryophyta</taxon>
        <taxon>Tracheophyta</taxon>
        <taxon>Spermatophyta</taxon>
        <taxon>Magnoliopsida</taxon>
        <taxon>eudicotyledons</taxon>
        <taxon>Gunneridae</taxon>
        <taxon>Pentapetalae</taxon>
        <taxon>asterids</taxon>
        <taxon>Ericales</taxon>
        <taxon>Actinidiaceae</taxon>
        <taxon>Actinidia</taxon>
    </lineage>
</organism>
<comment type="pathway">
    <text evidence="3">Protein modification; protein ubiquitination.</text>
</comment>
<dbReference type="EMBL" id="BJWL01000021">
    <property type="protein sequence ID" value="GFZ10245.1"/>
    <property type="molecule type" value="Genomic_DNA"/>
</dbReference>
<proteinExistence type="inferred from homology"/>
<dbReference type="Gene3D" id="3.30.40.10">
    <property type="entry name" value="Zinc/RING finger domain, C3HC4 (zinc finger)"/>
    <property type="match status" value="1"/>
</dbReference>
<dbReference type="PANTHER" id="PTHR14155:SF263">
    <property type="entry name" value="E3 UBIQUITIN-PROTEIN LIGASE ATL6"/>
    <property type="match status" value="1"/>
</dbReference>
<comment type="caution">
    <text evidence="19">The sequence shown here is derived from an EMBL/GenBank/DDBJ whole genome shotgun (WGS) entry which is preliminary data.</text>
</comment>
<reference evidence="19 20" key="1">
    <citation type="submission" date="2019-07" db="EMBL/GenBank/DDBJ databases">
        <title>De Novo Assembly of kiwifruit Actinidia rufa.</title>
        <authorList>
            <person name="Sugita-Konishi S."/>
            <person name="Sato K."/>
            <person name="Mori E."/>
            <person name="Abe Y."/>
            <person name="Kisaki G."/>
            <person name="Hamano K."/>
            <person name="Suezawa K."/>
            <person name="Otani M."/>
            <person name="Fukuda T."/>
            <person name="Manabe T."/>
            <person name="Gomi K."/>
            <person name="Tabuchi M."/>
            <person name="Akimitsu K."/>
            <person name="Kataoka I."/>
        </authorList>
    </citation>
    <scope>NUCLEOTIDE SEQUENCE [LARGE SCALE GENOMIC DNA]</scope>
    <source>
        <strain evidence="20">cv. Fuchu</strain>
    </source>
</reference>
<sequence length="365" mass="41051">MMQILGRRIFQYLKFHYGFCWLLVIFTSLLRLPQPVAAQSVTLLPPSSPPGVYPFHTQIKVSSKMTIVLICLISSFLFLACASVYLRQCISGGLSRTLPLDGSAAARRRYGLDSEVIDSFPTFLYSEVKGLKVGKAVLECAVCLNEFEDHETLRLLPICSHVFHPDCIDTWFSSHVTCPVCRANLVPKPGESLPFTELSRDSESELSHDAHPPNLDRVGDDLILAIQSPEVTHTMETPNQNQDCERFTLRLPEEVRSRLMRSSLSRTRSCVAFPRARSWRKGYRSSSVGTGRGRNFFYYERFDRVGRSDRWEFMVTPPFVSRTSSVKGVGGDEDFTTPPKNLLKSVTSPLKRLFGSADSNGRLIG</sequence>
<evidence type="ECO:0000256" key="3">
    <source>
        <dbReference type="ARBA" id="ARBA00004906"/>
    </source>
</evidence>
<dbReference type="SMART" id="SM00184">
    <property type="entry name" value="RING"/>
    <property type="match status" value="1"/>
</dbReference>